<dbReference type="EMBL" id="KZ613956">
    <property type="protein sequence ID" value="PMD33350.1"/>
    <property type="molecule type" value="Genomic_DNA"/>
</dbReference>
<keyword evidence="1" id="KW-0812">Transmembrane</keyword>
<dbReference type="AlphaFoldDB" id="A0A2J6R4A1"/>
<feature type="transmembrane region" description="Helical" evidence="1">
    <location>
        <begin position="105"/>
        <end position="123"/>
    </location>
</feature>
<keyword evidence="3" id="KW-1185">Reference proteome</keyword>
<dbReference type="PANTHER" id="PTHR35394">
    <property type="entry name" value="DUF3176 DOMAIN-CONTAINING PROTEIN"/>
    <property type="match status" value="1"/>
</dbReference>
<organism evidence="2 3">
    <name type="scientific">Hyaloscypha variabilis (strain UAMH 11265 / GT02V1 / F)</name>
    <name type="common">Meliniomyces variabilis</name>
    <dbReference type="NCBI Taxonomy" id="1149755"/>
    <lineage>
        <taxon>Eukaryota</taxon>
        <taxon>Fungi</taxon>
        <taxon>Dikarya</taxon>
        <taxon>Ascomycota</taxon>
        <taxon>Pezizomycotina</taxon>
        <taxon>Leotiomycetes</taxon>
        <taxon>Helotiales</taxon>
        <taxon>Hyaloscyphaceae</taxon>
        <taxon>Hyaloscypha</taxon>
        <taxon>Hyaloscypha variabilis</taxon>
    </lineage>
</organism>
<reference evidence="2 3" key="1">
    <citation type="submission" date="2016-04" db="EMBL/GenBank/DDBJ databases">
        <title>A degradative enzymes factory behind the ericoid mycorrhizal symbiosis.</title>
        <authorList>
            <consortium name="DOE Joint Genome Institute"/>
            <person name="Martino E."/>
            <person name="Morin E."/>
            <person name="Grelet G."/>
            <person name="Kuo A."/>
            <person name="Kohler A."/>
            <person name="Daghino S."/>
            <person name="Barry K."/>
            <person name="Choi C."/>
            <person name="Cichocki N."/>
            <person name="Clum A."/>
            <person name="Copeland A."/>
            <person name="Hainaut M."/>
            <person name="Haridas S."/>
            <person name="Labutti K."/>
            <person name="Lindquist E."/>
            <person name="Lipzen A."/>
            <person name="Khouja H.-R."/>
            <person name="Murat C."/>
            <person name="Ohm R."/>
            <person name="Olson A."/>
            <person name="Spatafora J."/>
            <person name="Veneault-Fourrey C."/>
            <person name="Henrissat B."/>
            <person name="Grigoriev I."/>
            <person name="Martin F."/>
            <person name="Perotto S."/>
        </authorList>
    </citation>
    <scope>NUCLEOTIDE SEQUENCE [LARGE SCALE GENOMIC DNA]</scope>
    <source>
        <strain evidence="2 3">F</strain>
    </source>
</reference>
<name>A0A2J6R4A1_HYAVF</name>
<proteinExistence type="predicted"/>
<dbReference type="STRING" id="1149755.A0A2J6R4A1"/>
<evidence type="ECO:0000313" key="3">
    <source>
        <dbReference type="Proteomes" id="UP000235786"/>
    </source>
</evidence>
<gene>
    <name evidence="2" type="ORF">L207DRAFT_547989</name>
</gene>
<accession>A0A2J6R4A1</accession>
<dbReference type="Pfam" id="PF11374">
    <property type="entry name" value="DUF3176"/>
    <property type="match status" value="1"/>
</dbReference>
<keyword evidence="1" id="KW-0472">Membrane</keyword>
<dbReference type="OrthoDB" id="5376804at2759"/>
<sequence>MENTNPSPSRHLKHVIEDFATRWWLWEIIASIVSIIFLASIFIVFYHYDNQPLDNWSVTWRFTSVLKWLWYNEKHSLADIEKFDQAARGPSGAVFLIFSYPFKQLASFGAFLTVVTVIFHTLIQNAISNEGGFAQLDIAAKMPRGNNYSLFLEGTTGTTLGDQEPVSDMVAAINYAAFYDVSELDLQYRSIPFICETGNCTWPHVQTLRAQLHGSLGSLGVCSECANISDLISTSGNIWTVSNGLQLDIADGVISAAGFPLYPDPAKLPDVGPLIMKFVAMVHDPPSSPDPPFGLDCALYWCVYDWFDVSIVNFTVGATGEAINWTDTAAPQTQYLQDDYIILTPPTCLDDYGDPYPSSSTCIKTIGPYSQAALQNYLGGFFTGSATRVFDTGGWNVSSAFIQVMLTTASTTTDLLGAYTTIIQNIAIEMTNKVRQQKMDGVHEDYAEGYTYLWIMKFHIRWAYMVIPALLVILSAVFLILTIIKSVGHEKWKSSSLPLLFHGLKTAPAHILEDLTDMKDVASTTIVQLEKTADVSQFV</sequence>
<dbReference type="InterPro" id="IPR021514">
    <property type="entry name" value="DUF3176"/>
</dbReference>
<feature type="transmembrane region" description="Helical" evidence="1">
    <location>
        <begin position="23"/>
        <end position="46"/>
    </location>
</feature>
<feature type="transmembrane region" description="Helical" evidence="1">
    <location>
        <begin position="462"/>
        <end position="484"/>
    </location>
</feature>
<keyword evidence="1" id="KW-1133">Transmembrane helix</keyword>
<evidence type="ECO:0000313" key="2">
    <source>
        <dbReference type="EMBL" id="PMD33350.1"/>
    </source>
</evidence>
<protein>
    <submittedName>
        <fullName evidence="2">Uncharacterized protein</fullName>
    </submittedName>
</protein>
<dbReference type="Proteomes" id="UP000235786">
    <property type="component" value="Unassembled WGS sequence"/>
</dbReference>
<dbReference type="PANTHER" id="PTHR35394:SF5">
    <property type="entry name" value="DUF3176 DOMAIN-CONTAINING PROTEIN"/>
    <property type="match status" value="1"/>
</dbReference>
<evidence type="ECO:0000256" key="1">
    <source>
        <dbReference type="SAM" id="Phobius"/>
    </source>
</evidence>